<evidence type="ECO:0000313" key="1">
    <source>
        <dbReference type="EMBL" id="MDD0989707.1"/>
    </source>
</evidence>
<protein>
    <submittedName>
        <fullName evidence="1">Uncharacterized protein</fullName>
    </submittedName>
</protein>
<comment type="caution">
    <text evidence="1">The sequence shown here is derived from an EMBL/GenBank/DDBJ whole genome shotgun (WGS) entry which is preliminary data.</text>
</comment>
<gene>
    <name evidence="1" type="ORF">M5G11_04085</name>
</gene>
<accession>A0ABT5NNH8</accession>
<dbReference type="Proteomes" id="UP001148203">
    <property type="component" value="Unassembled WGS sequence"/>
</dbReference>
<proteinExistence type="predicted"/>
<name>A0ABT5NNH8_9PSED</name>
<organism evidence="1 2">
    <name type="scientific">Pseudomonas fontis</name>
    <dbReference type="NCBI Taxonomy" id="2942633"/>
    <lineage>
        <taxon>Bacteria</taxon>
        <taxon>Pseudomonadati</taxon>
        <taxon>Pseudomonadota</taxon>
        <taxon>Gammaproteobacteria</taxon>
        <taxon>Pseudomonadales</taxon>
        <taxon>Pseudomonadaceae</taxon>
        <taxon>Pseudomonas</taxon>
    </lineage>
</organism>
<dbReference type="EMBL" id="JAMDGY010000011">
    <property type="protein sequence ID" value="MDD0989707.1"/>
    <property type="molecule type" value="Genomic_DNA"/>
</dbReference>
<dbReference type="RefSeq" id="WP_273909510.1">
    <property type="nucleotide sequence ID" value="NZ_JAMDGX010000016.1"/>
</dbReference>
<evidence type="ECO:0000313" key="2">
    <source>
        <dbReference type="Proteomes" id="UP001148203"/>
    </source>
</evidence>
<sequence>MNSQYVVVLEQGTVFPQRELLISEAWGEVPVSYFQDQEISSECTFLDLKVNKWEINSQWSSQQDSEPWIRIEILKGKMLEDFLQNKERLLPVDDLPETLLVFELDDAGTELDDMLLLRLVSVFHNGSKIYRWCDGFQEVSEDAFASMLTKHVIRERLIKCK</sequence>
<keyword evidence="2" id="KW-1185">Reference proteome</keyword>
<reference evidence="1 2" key="1">
    <citation type="submission" date="2022-05" db="EMBL/GenBank/DDBJ databases">
        <title>Novel Pseudomonas spp. Isolated from a Rainbow Trout Aquaculture Facility.</title>
        <authorList>
            <person name="Testerman T."/>
            <person name="Graf J."/>
        </authorList>
    </citation>
    <scope>NUCLEOTIDE SEQUENCE [LARGE SCALE GENOMIC DNA]</scope>
    <source>
        <strain evidence="1 2">ID681</strain>
    </source>
</reference>